<organism evidence="1 2">
    <name type="scientific">Phytophthora megakarya</name>
    <dbReference type="NCBI Taxonomy" id="4795"/>
    <lineage>
        <taxon>Eukaryota</taxon>
        <taxon>Sar</taxon>
        <taxon>Stramenopiles</taxon>
        <taxon>Oomycota</taxon>
        <taxon>Peronosporomycetes</taxon>
        <taxon>Peronosporales</taxon>
        <taxon>Peronosporaceae</taxon>
        <taxon>Phytophthora</taxon>
    </lineage>
</organism>
<proteinExistence type="predicted"/>
<protein>
    <submittedName>
        <fullName evidence="1">Uncharacterized protein</fullName>
    </submittedName>
</protein>
<dbReference type="EMBL" id="NBNE01004991">
    <property type="protein sequence ID" value="OWZ04393.1"/>
    <property type="molecule type" value="Genomic_DNA"/>
</dbReference>
<reference evidence="2" key="1">
    <citation type="submission" date="2017-03" db="EMBL/GenBank/DDBJ databases">
        <title>Phytopthora megakarya and P. palmivora, two closely related causual agents of cacao black pod achieved similar genome size and gene model numbers by different mechanisms.</title>
        <authorList>
            <person name="Ali S."/>
            <person name="Shao J."/>
            <person name="Larry D.J."/>
            <person name="Kronmiller B."/>
            <person name="Shen D."/>
            <person name="Strem M.D."/>
            <person name="Melnick R.L."/>
            <person name="Guiltinan M.J."/>
            <person name="Tyler B.M."/>
            <person name="Meinhardt L.W."/>
            <person name="Bailey B.A."/>
        </authorList>
    </citation>
    <scope>NUCLEOTIDE SEQUENCE [LARGE SCALE GENOMIC DNA]</scope>
    <source>
        <strain evidence="2">zdho120</strain>
    </source>
</reference>
<evidence type="ECO:0000313" key="1">
    <source>
        <dbReference type="EMBL" id="OWZ04393.1"/>
    </source>
</evidence>
<sequence length="104" mass="11667">MHLGRLKRLLDDGRSDSDAQYNMVKNHFVIDLDDGKSLGFRGTGHVKYCSVASGRRGITICVLLRGGRSAKMECPMLFFTNKNANYPIQGLPDTTPGVRRRQRL</sequence>
<evidence type="ECO:0000313" key="2">
    <source>
        <dbReference type="Proteomes" id="UP000198211"/>
    </source>
</evidence>
<accession>A0A225VG61</accession>
<gene>
    <name evidence="1" type="ORF">PHMEG_00023713</name>
</gene>
<dbReference type="OrthoDB" id="166763at2759"/>
<dbReference type="Proteomes" id="UP000198211">
    <property type="component" value="Unassembled WGS sequence"/>
</dbReference>
<name>A0A225VG61_9STRA</name>
<comment type="caution">
    <text evidence="1">The sequence shown here is derived from an EMBL/GenBank/DDBJ whole genome shotgun (WGS) entry which is preliminary data.</text>
</comment>
<dbReference type="AlphaFoldDB" id="A0A225VG61"/>
<keyword evidence="2" id="KW-1185">Reference proteome</keyword>